<dbReference type="Gene3D" id="3.40.50.720">
    <property type="entry name" value="NAD(P)-binding Rossmann-like Domain"/>
    <property type="match status" value="2"/>
</dbReference>
<evidence type="ECO:0000256" key="1">
    <source>
        <dbReference type="ARBA" id="ARBA00010467"/>
    </source>
</evidence>
<dbReference type="InterPro" id="IPR015280">
    <property type="entry name" value="Rap1_DNA-bd"/>
</dbReference>
<dbReference type="SUPFAM" id="SSF51735">
    <property type="entry name" value="NAD(P)-binding Rossmann-fold domains"/>
    <property type="match status" value="1"/>
</dbReference>
<evidence type="ECO:0000259" key="6">
    <source>
        <dbReference type="Pfam" id="PF00389"/>
    </source>
</evidence>
<evidence type="ECO:0000259" key="7">
    <source>
        <dbReference type="Pfam" id="PF09197"/>
    </source>
</evidence>
<dbReference type="AlphaFoldDB" id="A0A8H6BTT0"/>
<keyword evidence="2 5" id="KW-0158">Chromosome</keyword>
<dbReference type="SUPFAM" id="SSF46689">
    <property type="entry name" value="Homeodomain-like"/>
    <property type="match status" value="2"/>
</dbReference>
<dbReference type="Pfam" id="PF16589">
    <property type="entry name" value="BRCT_2"/>
    <property type="match status" value="1"/>
</dbReference>
<dbReference type="InterPro" id="IPR036291">
    <property type="entry name" value="NAD(P)-bd_dom_sf"/>
</dbReference>
<feature type="domain" description="Rap1 DNA-binding" evidence="7">
    <location>
        <begin position="647"/>
        <end position="708"/>
    </location>
</feature>
<evidence type="ECO:0000313" key="9">
    <source>
        <dbReference type="EMBL" id="KAF6063955.1"/>
    </source>
</evidence>
<dbReference type="PANTHER" id="PTHR16466">
    <property type="entry name" value="TELOMERE REPEAT-BINDING FACTOR 2-INTERACTING PROTEIN 1"/>
    <property type="match status" value="1"/>
</dbReference>
<keyword evidence="4 5" id="KW-0539">Nucleus</keyword>
<reference evidence="9 10" key="1">
    <citation type="submission" date="2020-03" db="EMBL/GenBank/DDBJ databases">
        <title>FDA dAtabase for Regulatory Grade micrObial Sequences (FDA-ARGOS): Supporting development and validation of Infectious Disease Dx tests.</title>
        <authorList>
            <person name="Campos J."/>
            <person name="Goldberg B."/>
            <person name="Tallon L."/>
            <person name="Sadzewicz L."/>
            <person name="Vavikolanu K."/>
            <person name="Mehta A."/>
            <person name="Aluvathingal J."/>
            <person name="Nadendla S."/>
            <person name="Nandy P."/>
            <person name="Geyer C."/>
            <person name="Yan Y."/>
            <person name="Sichtig H."/>
        </authorList>
    </citation>
    <scope>NUCLEOTIDE SEQUENCE [LARGE SCALE GENOMIC DNA]</scope>
    <source>
        <strain evidence="9 10">FDAARGOS_656</strain>
    </source>
</reference>
<dbReference type="EMBL" id="JABWAD010000060">
    <property type="protein sequence ID" value="KAF6063955.1"/>
    <property type="molecule type" value="Genomic_DNA"/>
</dbReference>
<dbReference type="GO" id="GO:0070187">
    <property type="term" value="C:shelterin complex"/>
    <property type="evidence" value="ECO:0007669"/>
    <property type="project" value="TreeGrafter"/>
</dbReference>
<comment type="function">
    <text evidence="5">Involved in the regulation of telomere length, clustering and has a specific role in telomere position effect (TPE).</text>
</comment>
<dbReference type="InterPro" id="IPR009057">
    <property type="entry name" value="Homeodomain-like_sf"/>
</dbReference>
<sequence length="710" mass="81247">MLRRIQIIRTISNSGFDENLQYTEIIITTPFFPAYVTKERIAKAPELKLCITAGVGSDHYDLDALNERGIAVLEVTGSNCSICHAQATTKGTWDIAAVAKDEFDMEGKVFATIGAGRIGYRILERLVAFNPKKLLYYDYQPLPEEAINKLNVASKLFNGVDNIVEELKNWKIWFLKSMLGALTDPQAIADAVNSGHIAYGGDVWPVQPASKDMPWRTMHNPYGKDYGNAMTVHVSGTSLDAQARYANGVKQILTEYFNKTYITDLKMLLLLMVIMLQKLMVRDLKNELTITKNTLRCMNYPYSSFEDDGQYQTDLSEVASRNADEEAAGHQQQQLQYHRRVQIEEATRQHDFNFESQRIKPNRPKNSPPKPIFVDKDGKSMLFYIPEDEPNRNKYRDLIIRYGGVIVEKGFPTVILLSNNEDLYGFSKLKFIDDCIAKNQLLSVFDYGTYGTYNNPEDAAFDTTSIINELNDDLSSNISSSFSTIEGTSSMVEVPVAAPAAIPLPPPPHQQQRSIDAFPNPNINNARRGSSGHRFTIEQDEFILEHIRRKPRFRQSQKFYAQLALLEPLRGHTGNSIRSRFRKHLESRLNYIYKTDDQDQLIRDEAGNLIKIGLDEMPGTLKNKFTPEDDYLLCCVALEYMASNNIDSIGLRYSFFDGMYRKYRNHTLQSWRDRFRKYIRDKSDLVDYKEYYENCEKVGMAPRCLTRIAP</sequence>
<evidence type="ECO:0000313" key="10">
    <source>
        <dbReference type="Proteomes" id="UP000536275"/>
    </source>
</evidence>
<keyword evidence="9" id="KW-0238">DNA-binding</keyword>
<keyword evidence="3 5" id="KW-0779">Telomere</keyword>
<accession>A0A8H6BTT0</accession>
<dbReference type="InterPro" id="IPR001357">
    <property type="entry name" value="BRCT_dom"/>
</dbReference>
<protein>
    <recommendedName>
        <fullName evidence="5">DNA-binding protein RAP1</fullName>
    </recommendedName>
</protein>
<dbReference type="InterPro" id="IPR006139">
    <property type="entry name" value="D-isomer_2_OHA_DH_cat_dom"/>
</dbReference>
<dbReference type="GO" id="GO:0031848">
    <property type="term" value="P:protection from non-homologous end joining at telomere"/>
    <property type="evidence" value="ECO:0007669"/>
    <property type="project" value="TreeGrafter"/>
</dbReference>
<dbReference type="Pfam" id="PF00389">
    <property type="entry name" value="2-Hacid_dh"/>
    <property type="match status" value="1"/>
</dbReference>
<name>A0A8H6BTT0_CANAX</name>
<organism evidence="9 10">
    <name type="scientific">Candida albicans</name>
    <name type="common">Yeast</name>
    <dbReference type="NCBI Taxonomy" id="5476"/>
    <lineage>
        <taxon>Eukaryota</taxon>
        <taxon>Fungi</taxon>
        <taxon>Dikarya</taxon>
        <taxon>Ascomycota</taxon>
        <taxon>Saccharomycotina</taxon>
        <taxon>Pichiomycetes</taxon>
        <taxon>Debaryomycetaceae</taxon>
        <taxon>Candida/Lodderomyces clade</taxon>
        <taxon>Candida</taxon>
    </lineage>
</organism>
<dbReference type="GO" id="GO:0042162">
    <property type="term" value="F:telomeric DNA binding"/>
    <property type="evidence" value="ECO:0007669"/>
    <property type="project" value="TreeGrafter"/>
</dbReference>
<comment type="caution">
    <text evidence="9">The sequence shown here is derived from an EMBL/GenBank/DDBJ whole genome shotgun (WGS) entry which is preliminary data.</text>
</comment>
<dbReference type="SUPFAM" id="SSF52283">
    <property type="entry name" value="Formate/glycerate dehydrogenase catalytic domain-like"/>
    <property type="match status" value="1"/>
</dbReference>
<evidence type="ECO:0000256" key="3">
    <source>
        <dbReference type="ARBA" id="ARBA00022895"/>
    </source>
</evidence>
<evidence type="ECO:0000256" key="2">
    <source>
        <dbReference type="ARBA" id="ARBA00022454"/>
    </source>
</evidence>
<dbReference type="GO" id="GO:0010833">
    <property type="term" value="P:telomere maintenance via telomere lengthening"/>
    <property type="evidence" value="ECO:0007669"/>
    <property type="project" value="UniProtKB-UniRule"/>
</dbReference>
<comment type="similarity">
    <text evidence="1 5">Belongs to the RAP1 family.</text>
</comment>
<evidence type="ECO:0000256" key="5">
    <source>
        <dbReference type="RuleBase" id="RU367107"/>
    </source>
</evidence>
<evidence type="ECO:0000259" key="8">
    <source>
        <dbReference type="Pfam" id="PF16589"/>
    </source>
</evidence>
<dbReference type="Gene3D" id="1.10.10.60">
    <property type="entry name" value="Homeodomain-like"/>
    <property type="match status" value="2"/>
</dbReference>
<dbReference type="Pfam" id="PF09197">
    <property type="entry name" value="Rap1-DNA-bind"/>
    <property type="match status" value="1"/>
</dbReference>
<dbReference type="GO" id="GO:0016616">
    <property type="term" value="F:oxidoreductase activity, acting on the CH-OH group of donors, NAD or NADP as acceptor"/>
    <property type="evidence" value="ECO:0007669"/>
    <property type="project" value="InterPro"/>
</dbReference>
<dbReference type="Proteomes" id="UP000536275">
    <property type="component" value="Unassembled WGS sequence"/>
</dbReference>
<comment type="subcellular location">
    <subcellularLocation>
        <location evidence="5">Nucleus</location>
    </subcellularLocation>
    <subcellularLocation>
        <location evidence="5">Chromosome</location>
        <location evidence="5">Telomere</location>
    </subcellularLocation>
</comment>
<dbReference type="PANTHER" id="PTHR16466:SF6">
    <property type="entry name" value="TELOMERIC REPEAT-BINDING FACTOR 2-INTERACTING PROTEIN 1"/>
    <property type="match status" value="1"/>
</dbReference>
<dbReference type="InterPro" id="IPR039595">
    <property type="entry name" value="TE2IP/Rap1"/>
</dbReference>
<proteinExistence type="inferred from homology"/>
<feature type="domain" description="BRCT" evidence="8">
    <location>
        <begin position="372"/>
        <end position="447"/>
    </location>
</feature>
<evidence type="ECO:0000256" key="4">
    <source>
        <dbReference type="ARBA" id="ARBA00023242"/>
    </source>
</evidence>
<gene>
    <name evidence="9" type="ORF">FOB64_005545</name>
</gene>
<feature type="domain" description="D-isomer specific 2-hydroxyacid dehydrogenase catalytic" evidence="6">
    <location>
        <begin position="13"/>
        <end position="79"/>
    </location>
</feature>
<dbReference type="CDD" id="cd11655">
    <property type="entry name" value="rap1_myb-like"/>
    <property type="match status" value="2"/>
</dbReference>
<comment type="subunit">
    <text evidence="5">Homodimer.</text>
</comment>
<dbReference type="GO" id="GO:0051287">
    <property type="term" value="F:NAD binding"/>
    <property type="evidence" value="ECO:0007669"/>
    <property type="project" value="InterPro"/>
</dbReference>